<dbReference type="EMBL" id="LCYG01000017">
    <property type="protein sequence ID" value="KLK93800.1"/>
    <property type="molecule type" value="Genomic_DNA"/>
</dbReference>
<proteinExistence type="predicted"/>
<keyword evidence="2" id="KW-1185">Reference proteome</keyword>
<dbReference type="PATRIC" id="fig|1225564.3.peg.1960"/>
<gene>
    <name evidence="1" type="ORF">AA309_07210</name>
</gene>
<comment type="caution">
    <text evidence="1">The sequence shown here is derived from an EMBL/GenBank/DDBJ whole genome shotgun (WGS) entry which is preliminary data.</text>
</comment>
<sequence length="192" mass="21024">MRVSLCLGSIGLTVCCLAPAHADRREDIAGLFARAQQAGRVGVARKTRPVDVRPARSGEIVVTIIAAEGERRETETQSPPAQEGDMVVRNRCPETGNEEILVTAAKFQERYEGPTGPADANGYRAYRPRGVEMQYFIVRDVDGSFTFEAPWGEPMIARPGDAIVRNPNDPKDTYRIAAAAFACTYEIVRPAQ</sequence>
<evidence type="ECO:0000313" key="2">
    <source>
        <dbReference type="Proteomes" id="UP000035489"/>
    </source>
</evidence>
<evidence type="ECO:0000313" key="1">
    <source>
        <dbReference type="EMBL" id="KLK93800.1"/>
    </source>
</evidence>
<name>A0A0H1RF55_9HYPH</name>
<dbReference type="Proteomes" id="UP000035489">
    <property type="component" value="Unassembled WGS sequence"/>
</dbReference>
<reference evidence="1 2" key="1">
    <citation type="submission" date="2015-05" db="EMBL/GenBank/DDBJ databases">
        <title>Draft genome sequence of Microvirga vignae strain BR3299, a novel nitrogen fixing bacteria isolated from Brazil semi-aired region.</title>
        <authorList>
            <person name="Zilli J.E."/>
            <person name="Passos S.R."/>
            <person name="Leite J."/>
            <person name="Baldani J.I."/>
            <person name="Xavier G.R."/>
            <person name="Rumjaneck N.G."/>
            <person name="Simoes-Araujo J.L."/>
        </authorList>
    </citation>
    <scope>NUCLEOTIDE SEQUENCE [LARGE SCALE GENOMIC DNA]</scope>
    <source>
        <strain evidence="1 2">BR3299</strain>
    </source>
</reference>
<dbReference type="AlphaFoldDB" id="A0A0H1RF55"/>
<organism evidence="1 2">
    <name type="scientific">Microvirga vignae</name>
    <dbReference type="NCBI Taxonomy" id="1225564"/>
    <lineage>
        <taxon>Bacteria</taxon>
        <taxon>Pseudomonadati</taxon>
        <taxon>Pseudomonadota</taxon>
        <taxon>Alphaproteobacteria</taxon>
        <taxon>Hyphomicrobiales</taxon>
        <taxon>Methylobacteriaceae</taxon>
        <taxon>Microvirga</taxon>
    </lineage>
</organism>
<accession>A0A0H1RF55</accession>
<protein>
    <submittedName>
        <fullName evidence="1">Uncharacterized protein</fullName>
    </submittedName>
</protein>